<dbReference type="EMBL" id="JAAARO010000001">
    <property type="protein sequence ID" value="KAF5752724.1"/>
    <property type="molecule type" value="Genomic_DNA"/>
</dbReference>
<dbReference type="PANTHER" id="PTHR35101">
    <property type="entry name" value="OS02G0162600 PROTEIN"/>
    <property type="match status" value="1"/>
</dbReference>
<evidence type="ECO:0000313" key="3">
    <source>
        <dbReference type="Proteomes" id="UP000593562"/>
    </source>
</evidence>
<proteinExistence type="predicted"/>
<feature type="region of interest" description="Disordered" evidence="1">
    <location>
        <begin position="41"/>
        <end position="97"/>
    </location>
</feature>
<accession>A0A7J7E2P6</accession>
<keyword evidence="3" id="KW-1185">Reference proteome</keyword>
<dbReference type="InParanoid" id="A0A7J7E2P6"/>
<comment type="caution">
    <text evidence="2">The sequence shown here is derived from an EMBL/GenBank/DDBJ whole genome shotgun (WGS) entry which is preliminary data.</text>
</comment>
<evidence type="ECO:0000313" key="2">
    <source>
        <dbReference type="EMBL" id="KAF5752724.1"/>
    </source>
</evidence>
<dbReference type="Proteomes" id="UP000593562">
    <property type="component" value="Unassembled WGS sequence"/>
</dbReference>
<feature type="compositionally biased region" description="Low complexity" evidence="1">
    <location>
        <begin position="46"/>
        <end position="87"/>
    </location>
</feature>
<dbReference type="PANTHER" id="PTHR35101:SF12">
    <property type="entry name" value="OS02G0162600 PROTEIN"/>
    <property type="match status" value="1"/>
</dbReference>
<reference evidence="2 3" key="1">
    <citation type="journal article" date="2020" name="Nat. Commun.">
        <title>Genome of Tripterygium wilfordii and identification of cytochrome P450 involved in triptolide biosynthesis.</title>
        <authorList>
            <person name="Tu L."/>
            <person name="Su P."/>
            <person name="Zhang Z."/>
            <person name="Gao L."/>
            <person name="Wang J."/>
            <person name="Hu T."/>
            <person name="Zhou J."/>
            <person name="Zhang Y."/>
            <person name="Zhao Y."/>
            <person name="Liu Y."/>
            <person name="Song Y."/>
            <person name="Tong Y."/>
            <person name="Lu Y."/>
            <person name="Yang J."/>
            <person name="Xu C."/>
            <person name="Jia M."/>
            <person name="Peters R.J."/>
            <person name="Huang L."/>
            <person name="Gao W."/>
        </authorList>
    </citation>
    <scope>NUCLEOTIDE SEQUENCE [LARGE SCALE GENOMIC DNA]</scope>
    <source>
        <strain evidence="3">cv. XIE 37</strain>
        <tissue evidence="2">Leaf</tissue>
    </source>
</reference>
<organism evidence="2 3">
    <name type="scientific">Tripterygium wilfordii</name>
    <name type="common">Thunder God vine</name>
    <dbReference type="NCBI Taxonomy" id="458696"/>
    <lineage>
        <taxon>Eukaryota</taxon>
        <taxon>Viridiplantae</taxon>
        <taxon>Streptophyta</taxon>
        <taxon>Embryophyta</taxon>
        <taxon>Tracheophyta</taxon>
        <taxon>Spermatophyta</taxon>
        <taxon>Magnoliopsida</taxon>
        <taxon>eudicotyledons</taxon>
        <taxon>Gunneridae</taxon>
        <taxon>Pentapetalae</taxon>
        <taxon>rosids</taxon>
        <taxon>fabids</taxon>
        <taxon>Celastrales</taxon>
        <taxon>Celastraceae</taxon>
        <taxon>Tripterygium</taxon>
    </lineage>
</organism>
<evidence type="ECO:0000256" key="1">
    <source>
        <dbReference type="SAM" id="MobiDB-lite"/>
    </source>
</evidence>
<name>A0A7J7E2P6_TRIWF</name>
<dbReference type="AlphaFoldDB" id="A0A7J7E2P6"/>
<gene>
    <name evidence="2" type="ORF">HS088_TW01G00640</name>
</gene>
<protein>
    <submittedName>
        <fullName evidence="2">Uncharacterized protein</fullName>
    </submittedName>
</protein>
<sequence length="97" mass="9791">MATSRIAKFISEVAPPQYVSVMRSRASKMLDTINEDRVVGTYGNDSLASSPKSPSSLSPSSSASASTTTLTTAVAAASASASHSRPSVNDGGGVKAL</sequence>